<dbReference type="GO" id="GO:0016287">
    <property type="term" value="F:glycerone-phosphate O-acyltransferase activity"/>
    <property type="evidence" value="ECO:0007669"/>
    <property type="project" value="TreeGrafter"/>
</dbReference>
<feature type="region of interest" description="Disordered" evidence="1">
    <location>
        <begin position="575"/>
        <end position="602"/>
    </location>
</feature>
<protein>
    <recommendedName>
        <fullName evidence="4">Phospholipid/glycerol acyltransferase domain-containing protein</fullName>
    </recommendedName>
</protein>
<gene>
    <name evidence="5" type="ORF">K437DRAFT_224087</name>
</gene>
<dbReference type="Pfam" id="PF01553">
    <property type="entry name" value="Acyltransferase"/>
    <property type="match status" value="1"/>
</dbReference>
<feature type="region of interest" description="Disordered" evidence="1">
    <location>
        <begin position="721"/>
        <end position="807"/>
    </location>
</feature>
<keyword evidence="3" id="KW-0732">Signal</keyword>
<dbReference type="SMART" id="SM00563">
    <property type="entry name" value="PlsC"/>
    <property type="match status" value="1"/>
</dbReference>
<feature type="compositionally biased region" description="Basic and acidic residues" evidence="1">
    <location>
        <begin position="754"/>
        <end position="764"/>
    </location>
</feature>
<evidence type="ECO:0000256" key="1">
    <source>
        <dbReference type="SAM" id="MobiDB-lite"/>
    </source>
</evidence>
<dbReference type="InterPro" id="IPR052744">
    <property type="entry name" value="GPAT/DAPAT"/>
</dbReference>
<dbReference type="OrthoDB" id="2427554at2759"/>
<dbReference type="EMBL" id="JMSN01000040">
    <property type="protein sequence ID" value="KDN45743.1"/>
    <property type="molecule type" value="Genomic_DNA"/>
</dbReference>
<feature type="transmembrane region" description="Helical" evidence="2">
    <location>
        <begin position="459"/>
        <end position="480"/>
    </location>
</feature>
<dbReference type="GeneID" id="25262457"/>
<feature type="chain" id="PRO_5001628570" description="Phospholipid/glycerol acyltransferase domain-containing protein" evidence="3">
    <location>
        <begin position="28"/>
        <end position="885"/>
    </location>
</feature>
<keyword evidence="2" id="KW-0472">Membrane</keyword>
<dbReference type="OMA" id="YTHFKDD"/>
<keyword evidence="6" id="KW-1185">Reference proteome</keyword>
<dbReference type="InterPro" id="IPR002123">
    <property type="entry name" value="Plipid/glycerol_acylTrfase"/>
</dbReference>
<feature type="region of interest" description="Disordered" evidence="1">
    <location>
        <begin position="845"/>
        <end position="885"/>
    </location>
</feature>
<evidence type="ECO:0000313" key="5">
    <source>
        <dbReference type="EMBL" id="KDN45743.1"/>
    </source>
</evidence>
<dbReference type="SUPFAM" id="SSF69593">
    <property type="entry name" value="Glycerol-3-phosphate (1)-acyltransferase"/>
    <property type="match status" value="1"/>
</dbReference>
<dbReference type="PANTHER" id="PTHR31605:SF0">
    <property type="entry name" value="GLYCEROL-3-PHOSPHATE O-ACYLTRANSFERASE 1"/>
    <property type="match status" value="1"/>
</dbReference>
<dbReference type="RefSeq" id="XP_013243280.1">
    <property type="nucleotide sequence ID" value="XM_013387826.1"/>
</dbReference>
<keyword evidence="2" id="KW-0812">Transmembrane</keyword>
<accession>A0A066VZM6</accession>
<feature type="compositionally biased region" description="Low complexity" evidence="1">
    <location>
        <begin position="788"/>
        <end position="805"/>
    </location>
</feature>
<evidence type="ECO:0000259" key="4">
    <source>
        <dbReference type="SMART" id="SM00563"/>
    </source>
</evidence>
<feature type="compositionally biased region" description="Basic and acidic residues" evidence="1">
    <location>
        <begin position="649"/>
        <end position="669"/>
    </location>
</feature>
<feature type="region of interest" description="Disordered" evidence="1">
    <location>
        <begin position="624"/>
        <end position="708"/>
    </location>
</feature>
<feature type="compositionally biased region" description="Low complexity" evidence="1">
    <location>
        <begin position="626"/>
        <end position="642"/>
    </location>
</feature>
<dbReference type="GO" id="GO:0008654">
    <property type="term" value="P:phospholipid biosynthetic process"/>
    <property type="evidence" value="ECO:0007669"/>
    <property type="project" value="TreeGrafter"/>
</dbReference>
<sequence length="885" mass="95915">MASNAVFDLALLFWRLIINIFFRSIQPRGSWRIPREGAGGPLIFVAAPHHNQFLDPLLLASEVRRASGRRVAFLTAEKSLKRPLIGAAARLMHSIPVARAADSAKPGAGTITLSPSDPLLVLGRNGTQFTTQLQVKGQLVLGKEYGSANAEVVEVLSDSQVRIKKEFKDAPGKKPVRDALAGDGSTYTVLPFVDQTQMYAKVYEKLAKGGSLGIFPEGGSHDRTDLLPLKAGVVIMALGAMAANPGLKVRIVPVGLSYFHPHRFRSRAVIEFGAPLDVPAEMVQLFDQGGDGKKKAVAQMMDIVFDGLKSVTVRAPDYETLMVIQAGRRLYTPPGHHASLGQVVELNRRFILGYLQFQHEPRVQKVKEDVMRYNAKLRYAGLRDHQVERATRAGWRSLGLLAYRIFLLGMWGGLALPGVVLNSPIFILAKSISVRKAKEALAASQVKLKGRDVLATWKVLVSLVVAPVLYTVYAGCATYLAHRYQLPWKQQMLMPLYVMAALPAIAYSTLKFGEVGIDIYKSLPPLFISLLPGNHKVIMELQQMRAHLSTEIHALIEEFAPQVWEDFESSRLLSAPSASAQPGVDKPSSATSSAPGVDSPLSHPLAWVDERLFGWGTKKQKRSRKSAASAAVAAAGDTAGATREIPSAEPRKSEKASISEEERKLREQFKAVLAPSDEDDAVTHSGFTTSAEASEFGDDNGDEEHDDGDYETVFRMLNPSTWMGGGHSASNASSRRSSRSRTRSRSGSGAGSFAEKRNRSDNNLRDLIMSPTEQRSNPLVAGGGSYTGRSSALQQQGQGAGVAAQRRARTHSLQEIISAEDLKNQGDASRQLNFSGASTVLETQAAGHAGLNGSGAKHDHNRRPPLADMQKASETPPGAASPRQQ</sequence>
<reference evidence="5 6" key="1">
    <citation type="submission" date="2014-05" db="EMBL/GenBank/DDBJ databases">
        <title>Draft genome sequence of a rare smut relative, Tilletiaria anomala UBC 951.</title>
        <authorList>
            <consortium name="DOE Joint Genome Institute"/>
            <person name="Toome M."/>
            <person name="Kuo A."/>
            <person name="Henrissat B."/>
            <person name="Lipzen A."/>
            <person name="Tritt A."/>
            <person name="Yoshinaga Y."/>
            <person name="Zane M."/>
            <person name="Barry K."/>
            <person name="Grigoriev I.V."/>
            <person name="Spatafora J.W."/>
            <person name="Aimea M.C."/>
        </authorList>
    </citation>
    <scope>NUCLEOTIDE SEQUENCE [LARGE SCALE GENOMIC DNA]</scope>
    <source>
        <strain evidence="5 6">UBC 951</strain>
    </source>
</reference>
<dbReference type="InParanoid" id="A0A066VZM6"/>
<organism evidence="5 6">
    <name type="scientific">Tilletiaria anomala (strain ATCC 24038 / CBS 436.72 / UBC 951)</name>
    <dbReference type="NCBI Taxonomy" id="1037660"/>
    <lineage>
        <taxon>Eukaryota</taxon>
        <taxon>Fungi</taxon>
        <taxon>Dikarya</taxon>
        <taxon>Basidiomycota</taxon>
        <taxon>Ustilaginomycotina</taxon>
        <taxon>Exobasidiomycetes</taxon>
        <taxon>Georgefischeriales</taxon>
        <taxon>Tilletiariaceae</taxon>
        <taxon>Tilletiaria</taxon>
    </lineage>
</organism>
<feature type="domain" description="Phospholipid/glycerol acyltransferase" evidence="4">
    <location>
        <begin position="43"/>
        <end position="259"/>
    </location>
</feature>
<feature type="signal peptide" evidence="3">
    <location>
        <begin position="1"/>
        <end position="27"/>
    </location>
</feature>
<evidence type="ECO:0000313" key="6">
    <source>
        <dbReference type="Proteomes" id="UP000027361"/>
    </source>
</evidence>
<proteinExistence type="predicted"/>
<dbReference type="HOGENOM" id="CLU_007860_2_0_1"/>
<dbReference type="AlphaFoldDB" id="A0A066VZM6"/>
<evidence type="ECO:0000256" key="3">
    <source>
        <dbReference type="SAM" id="SignalP"/>
    </source>
</evidence>
<comment type="caution">
    <text evidence="5">The sequence shown here is derived from an EMBL/GenBank/DDBJ whole genome shotgun (WGS) entry which is preliminary data.</text>
</comment>
<keyword evidence="2" id="KW-1133">Transmembrane helix</keyword>
<name>A0A066VZM6_TILAU</name>
<dbReference type="FunCoup" id="A0A066VZM6">
    <property type="interactions" value="52"/>
</dbReference>
<feature type="transmembrane region" description="Helical" evidence="2">
    <location>
        <begin position="405"/>
        <end position="429"/>
    </location>
</feature>
<dbReference type="Proteomes" id="UP000027361">
    <property type="component" value="Unassembled WGS sequence"/>
</dbReference>
<feature type="compositionally biased region" description="Acidic residues" evidence="1">
    <location>
        <begin position="695"/>
        <end position="708"/>
    </location>
</feature>
<dbReference type="STRING" id="1037660.A0A066VZM6"/>
<dbReference type="PANTHER" id="PTHR31605">
    <property type="entry name" value="GLYCEROL-3-PHOSPHATE O-ACYLTRANSFERASE 1"/>
    <property type="match status" value="1"/>
</dbReference>
<dbReference type="GO" id="GO:0004366">
    <property type="term" value="F:glycerol-3-phosphate O-acyltransferase activity"/>
    <property type="evidence" value="ECO:0007669"/>
    <property type="project" value="TreeGrafter"/>
</dbReference>
<evidence type="ECO:0000256" key="2">
    <source>
        <dbReference type="SAM" id="Phobius"/>
    </source>
</evidence>